<dbReference type="EMBL" id="BAAAYK010000001">
    <property type="protein sequence ID" value="GAA3352112.1"/>
    <property type="molecule type" value="Genomic_DNA"/>
</dbReference>
<dbReference type="EMBL" id="BAAAYK010000003">
    <property type="protein sequence ID" value="GAA3352402.1"/>
    <property type="molecule type" value="Genomic_DNA"/>
</dbReference>
<evidence type="ECO:0000313" key="3">
    <source>
        <dbReference type="EMBL" id="GAA3364066.1"/>
    </source>
</evidence>
<evidence type="ECO:0000313" key="1">
    <source>
        <dbReference type="EMBL" id="GAA3352112.1"/>
    </source>
</evidence>
<reference evidence="4" key="2">
    <citation type="journal article" date="2019" name="Int. J. Syst. Evol. Microbiol.">
        <title>The Global Catalogue of Microorganisms (GCM) 10K type strain sequencing project: providing services to taxonomists for standard genome sequencing and annotation.</title>
        <authorList>
            <consortium name="The Broad Institute Genomics Platform"/>
            <consortium name="The Broad Institute Genome Sequencing Center for Infectious Disease"/>
            <person name="Wu L."/>
            <person name="Ma J."/>
        </authorList>
    </citation>
    <scope>NUCLEOTIDE SEQUENCE [LARGE SCALE GENOMIC DNA]</scope>
    <source>
        <strain evidence="4">JCM 9687</strain>
    </source>
</reference>
<accession>A0ABP6RZI2</accession>
<dbReference type="Gene3D" id="3.40.710.10">
    <property type="entry name" value="DD-peptidase/beta-lactamase superfamily"/>
    <property type="match status" value="1"/>
</dbReference>
<dbReference type="RefSeq" id="WP_344923603.1">
    <property type="nucleotide sequence ID" value="NZ_BAAAYK010000001.1"/>
</dbReference>
<keyword evidence="4" id="KW-1185">Reference proteome</keyword>
<protein>
    <recommendedName>
        <fullName evidence="5">Serine hydrolase</fullName>
    </recommendedName>
</protein>
<evidence type="ECO:0000313" key="2">
    <source>
        <dbReference type="EMBL" id="GAA3352402.1"/>
    </source>
</evidence>
<gene>
    <name evidence="1" type="ORF">GCM10020366_00230</name>
    <name evidence="2" type="ORF">GCM10020366_01940</name>
    <name evidence="3" type="ORF">GCM10020366_58450</name>
</gene>
<reference evidence="3" key="3">
    <citation type="submission" date="2023-12" db="EMBL/GenBank/DDBJ databases">
        <authorList>
            <person name="Sun Q."/>
            <person name="Inoue M."/>
        </authorList>
    </citation>
    <scope>NUCLEOTIDE SEQUENCE</scope>
    <source>
        <strain evidence="3">JCM 9687</strain>
    </source>
</reference>
<comment type="caution">
    <text evidence="3">The sequence shown here is derived from an EMBL/GenBank/DDBJ whole genome shotgun (WGS) entry which is preliminary data.</text>
</comment>
<organism evidence="3 4">
    <name type="scientific">Saccharopolyspora gregorii</name>
    <dbReference type="NCBI Taxonomy" id="33914"/>
    <lineage>
        <taxon>Bacteria</taxon>
        <taxon>Bacillati</taxon>
        <taxon>Actinomycetota</taxon>
        <taxon>Actinomycetes</taxon>
        <taxon>Pseudonocardiales</taxon>
        <taxon>Pseudonocardiaceae</taxon>
        <taxon>Saccharopolyspora</taxon>
    </lineage>
</organism>
<sequence length="247" mass="26875">MAAEHVPGGVRASWLVVDAETAEVLRRHEERHRFRSASLVKPLIALDHLRRGGEPSAADRALLEPMLRSSDDDAASELWDRGGRERIVHRTVAEIGLTGTEPPRDPDMWGYVVLTAADVVLSLRHLRTAGAAGEFVLEQLRHFTRHGTDGFDQSFGLPASGADVDALKQGWSGFGLGPNEEPAEPAAERRAIPDERIDLERPAMHTSGLVRRGDRLLVVAVCTLHPAGTGWDTAAGTITELVRSILD</sequence>
<proteinExistence type="predicted"/>
<dbReference type="Proteomes" id="UP001500483">
    <property type="component" value="Unassembled WGS sequence"/>
</dbReference>
<dbReference type="InterPro" id="IPR012338">
    <property type="entry name" value="Beta-lactam/transpept-like"/>
</dbReference>
<evidence type="ECO:0008006" key="5">
    <source>
        <dbReference type="Google" id="ProtNLM"/>
    </source>
</evidence>
<evidence type="ECO:0000313" key="4">
    <source>
        <dbReference type="Proteomes" id="UP001500483"/>
    </source>
</evidence>
<reference evidence="3" key="1">
    <citation type="journal article" date="2014" name="Int. J. Syst. Evol. Microbiol.">
        <title>Complete genome of a new Firmicutes species belonging to the dominant human colonic microbiota ('Ruminococcus bicirculans') reveals two chromosomes and a selective capacity to utilize plant glucans.</title>
        <authorList>
            <consortium name="NISC Comparative Sequencing Program"/>
            <person name="Wegmann U."/>
            <person name="Louis P."/>
            <person name="Goesmann A."/>
            <person name="Henrissat B."/>
            <person name="Duncan S.H."/>
            <person name="Flint H.J."/>
        </authorList>
    </citation>
    <scope>NUCLEOTIDE SEQUENCE</scope>
    <source>
        <strain evidence="3">JCM 9687</strain>
    </source>
</reference>
<dbReference type="SUPFAM" id="SSF56601">
    <property type="entry name" value="beta-lactamase/transpeptidase-like"/>
    <property type="match status" value="1"/>
</dbReference>
<dbReference type="EMBL" id="BAAAYK010000038">
    <property type="protein sequence ID" value="GAA3364066.1"/>
    <property type="molecule type" value="Genomic_DNA"/>
</dbReference>
<name>A0ABP6RZI2_9PSEU</name>